<sequence length="223" mass="24458">MTQIPNQPAVCDKPCSGGVFPGNGHPRLIVVTGGPGAGKTAVLEIIRKDLCEHVVILPEAASIVFGGGFWRLNTAVGVRASQRAILHIQQELESIVEGERKWPVCLCDRGVLDGLAYWLGDEADFWAAAQSSLAAEYARYHCVIHLRTPTEEHGYNHDNPLRVETASQAALIDEKIHKIWSGHPRYHMINSHPDFLVKAEEAVRHIIRELPPICARVASADAA</sequence>
<dbReference type="PANTHER" id="PTHR34932">
    <property type="entry name" value="TRPL TRANSLOCATION DEFECT PROTEIN 14"/>
    <property type="match status" value="1"/>
</dbReference>
<dbReference type="HOGENOM" id="CLU_088091_1_0_5"/>
<evidence type="ECO:0000313" key="3">
    <source>
        <dbReference type="Proteomes" id="UP000011932"/>
    </source>
</evidence>
<dbReference type="InterPro" id="IPR038727">
    <property type="entry name" value="NadR/Ttd14_AAA_dom"/>
</dbReference>
<accession>M4VHP4</accession>
<gene>
    <name evidence="2" type="ORF">A11S_1927</name>
</gene>
<dbReference type="PANTHER" id="PTHR34932:SF1">
    <property type="entry name" value="TRPL TRANSLOCATION DEFECT PROTEIN 14"/>
    <property type="match status" value="1"/>
</dbReference>
<dbReference type="GO" id="GO:0005525">
    <property type="term" value="F:GTP binding"/>
    <property type="evidence" value="ECO:0007669"/>
    <property type="project" value="TreeGrafter"/>
</dbReference>
<dbReference type="InterPro" id="IPR027417">
    <property type="entry name" value="P-loop_NTPase"/>
</dbReference>
<dbReference type="GO" id="GO:0070300">
    <property type="term" value="F:phosphatidic acid binding"/>
    <property type="evidence" value="ECO:0007669"/>
    <property type="project" value="TreeGrafter"/>
</dbReference>
<dbReference type="PATRIC" id="fig|349215.9.peg.1871"/>
<dbReference type="Proteomes" id="UP000011932">
    <property type="component" value="Chromosome"/>
</dbReference>
<dbReference type="RefSeq" id="WP_015468255.1">
    <property type="nucleotide sequence ID" value="NC_020812.1"/>
</dbReference>
<dbReference type="KEGG" id="man:A11S_1927"/>
<protein>
    <recommendedName>
        <fullName evidence="1">NadR/Ttd14 AAA domain-containing protein</fullName>
    </recommendedName>
</protein>
<dbReference type="Pfam" id="PF13521">
    <property type="entry name" value="AAA_28"/>
    <property type="match status" value="1"/>
</dbReference>
<reference evidence="2 3" key="1">
    <citation type="journal article" date="2013" name="ISME J.">
        <title>By their genes ye shall know them: genomic signatures of predatory bacteria.</title>
        <authorList>
            <person name="Pasternak Z."/>
            <person name="Pietrokovski S."/>
            <person name="Rotem O."/>
            <person name="Gophna U."/>
            <person name="Lurie-Weinberger M.N."/>
            <person name="Jurkevitch E."/>
        </authorList>
    </citation>
    <scope>NUCLEOTIDE SEQUENCE [LARGE SCALE GENOMIC DNA]</scope>
    <source>
        <strain evidence="2">EPB</strain>
    </source>
</reference>
<organism evidence="2 3">
    <name type="scientific">Micavibrio aeruginosavorus EPB</name>
    <dbReference type="NCBI Taxonomy" id="349215"/>
    <lineage>
        <taxon>Bacteria</taxon>
        <taxon>Pseudomonadati</taxon>
        <taxon>Bdellovibrionota</taxon>
        <taxon>Bdellovibrionia</taxon>
        <taxon>Bdellovibrionales</taxon>
        <taxon>Pseudobdellovibrionaceae</taxon>
        <taxon>Micavibrio</taxon>
    </lineage>
</organism>
<dbReference type="EMBL" id="CP003538">
    <property type="protein sequence ID" value="AGH98728.1"/>
    <property type="molecule type" value="Genomic_DNA"/>
</dbReference>
<proteinExistence type="predicted"/>
<dbReference type="GO" id="GO:0035091">
    <property type="term" value="F:phosphatidylinositol binding"/>
    <property type="evidence" value="ECO:0007669"/>
    <property type="project" value="TreeGrafter"/>
</dbReference>
<dbReference type="STRING" id="349215.A11S_1927"/>
<evidence type="ECO:0000313" key="2">
    <source>
        <dbReference type="EMBL" id="AGH98728.1"/>
    </source>
</evidence>
<dbReference type="InterPro" id="IPR053227">
    <property type="entry name" value="TRPL-trafficking_regulator"/>
</dbReference>
<feature type="domain" description="NadR/Ttd14 AAA" evidence="1">
    <location>
        <begin position="29"/>
        <end position="185"/>
    </location>
</feature>
<dbReference type="Gene3D" id="3.40.50.300">
    <property type="entry name" value="P-loop containing nucleotide triphosphate hydrolases"/>
    <property type="match status" value="1"/>
</dbReference>
<dbReference type="SUPFAM" id="SSF52540">
    <property type="entry name" value="P-loop containing nucleoside triphosphate hydrolases"/>
    <property type="match status" value="1"/>
</dbReference>
<evidence type="ECO:0000259" key="1">
    <source>
        <dbReference type="Pfam" id="PF13521"/>
    </source>
</evidence>
<dbReference type="AlphaFoldDB" id="M4VHP4"/>
<name>M4VHP4_9BACT</name>